<reference evidence="2" key="1">
    <citation type="submission" date="2016-06" db="UniProtKB">
        <authorList>
            <consortium name="WormBaseParasite"/>
        </authorList>
    </citation>
    <scope>IDENTIFICATION</scope>
</reference>
<dbReference type="GO" id="GO:0140359">
    <property type="term" value="F:ABC-type transporter activity"/>
    <property type="evidence" value="ECO:0007669"/>
    <property type="project" value="InterPro"/>
</dbReference>
<accession>A0A183EVQ1</accession>
<sequence>LVFFALYAINVIYVGFAISVFLDSASGIHWSQLFVHPSPDEPLTLGHFFVMLIVDAAIFGIITWYIEALNPGFDGVPQKPYFFLQVL</sequence>
<keyword evidence="1" id="KW-0472">Membrane</keyword>
<dbReference type="GO" id="GO:0016020">
    <property type="term" value="C:membrane"/>
    <property type="evidence" value="ECO:0007669"/>
    <property type="project" value="InterPro"/>
</dbReference>
<dbReference type="AlphaFoldDB" id="A0A183EVQ1"/>
<name>A0A183EVQ1_9BILA</name>
<keyword evidence="1" id="KW-0812">Transmembrane</keyword>
<evidence type="ECO:0000313" key="2">
    <source>
        <dbReference type="WBParaSite" id="GPUH_0002507201-mRNA-1"/>
    </source>
</evidence>
<dbReference type="GO" id="GO:0005319">
    <property type="term" value="F:lipid transporter activity"/>
    <property type="evidence" value="ECO:0007669"/>
    <property type="project" value="TreeGrafter"/>
</dbReference>
<organism evidence="2">
    <name type="scientific">Gongylonema pulchrum</name>
    <dbReference type="NCBI Taxonomy" id="637853"/>
    <lineage>
        <taxon>Eukaryota</taxon>
        <taxon>Metazoa</taxon>
        <taxon>Ecdysozoa</taxon>
        <taxon>Nematoda</taxon>
        <taxon>Chromadorea</taxon>
        <taxon>Rhabditida</taxon>
        <taxon>Spirurina</taxon>
        <taxon>Spiruromorpha</taxon>
        <taxon>Spiruroidea</taxon>
        <taxon>Gongylonematidae</taxon>
        <taxon>Gongylonema</taxon>
    </lineage>
</organism>
<keyword evidence="1" id="KW-1133">Transmembrane helix</keyword>
<dbReference type="PANTHER" id="PTHR19229:SF250">
    <property type="entry name" value="ABC TRANSPORTER DOMAIN-CONTAINING PROTEIN-RELATED"/>
    <property type="match status" value="1"/>
</dbReference>
<proteinExistence type="predicted"/>
<feature type="transmembrane region" description="Helical" evidence="1">
    <location>
        <begin position="6"/>
        <end position="22"/>
    </location>
</feature>
<feature type="transmembrane region" description="Helical" evidence="1">
    <location>
        <begin position="43"/>
        <end position="66"/>
    </location>
</feature>
<dbReference type="PANTHER" id="PTHR19229">
    <property type="entry name" value="ATP-BINDING CASSETTE TRANSPORTER SUBFAMILY A ABCA"/>
    <property type="match status" value="1"/>
</dbReference>
<protein>
    <submittedName>
        <fullName evidence="2">PhoLip_ATPase_C domain-containing protein</fullName>
    </submittedName>
</protein>
<dbReference type="InterPro" id="IPR026082">
    <property type="entry name" value="ABCA"/>
</dbReference>
<dbReference type="WBParaSite" id="GPUH_0002507201-mRNA-1">
    <property type="protein sequence ID" value="GPUH_0002507201-mRNA-1"/>
    <property type="gene ID" value="GPUH_0002507201"/>
</dbReference>
<evidence type="ECO:0000256" key="1">
    <source>
        <dbReference type="SAM" id="Phobius"/>
    </source>
</evidence>